<accession>A0A1E1X6R8</accession>
<dbReference type="SUPFAM" id="SSF52540">
    <property type="entry name" value="P-loop containing nucleoside triphosphate hydrolases"/>
    <property type="match status" value="1"/>
</dbReference>
<organism evidence="4">
    <name type="scientific">Amblyomma aureolatum</name>
    <dbReference type="NCBI Taxonomy" id="187763"/>
    <lineage>
        <taxon>Eukaryota</taxon>
        <taxon>Metazoa</taxon>
        <taxon>Ecdysozoa</taxon>
        <taxon>Arthropoda</taxon>
        <taxon>Chelicerata</taxon>
        <taxon>Arachnida</taxon>
        <taxon>Acari</taxon>
        <taxon>Parasitiformes</taxon>
        <taxon>Ixodida</taxon>
        <taxon>Ixodoidea</taxon>
        <taxon>Ixodidae</taxon>
        <taxon>Amblyomminae</taxon>
        <taxon>Amblyomma</taxon>
    </lineage>
</organism>
<evidence type="ECO:0000256" key="2">
    <source>
        <dbReference type="ARBA" id="ARBA00022679"/>
    </source>
</evidence>
<evidence type="ECO:0000256" key="1">
    <source>
        <dbReference type="ARBA" id="ARBA00005771"/>
    </source>
</evidence>
<comment type="similarity">
    <text evidence="1">Belongs to the sulfotransferase 1 family.</text>
</comment>
<protein>
    <submittedName>
        <fullName evidence="4">Putative salivary sulfotransferase</fullName>
    </submittedName>
</protein>
<evidence type="ECO:0000313" key="4">
    <source>
        <dbReference type="EMBL" id="JAT94943.1"/>
    </source>
</evidence>
<name>A0A1E1X6R8_9ACAR</name>
<dbReference type="PANTHER" id="PTHR11783">
    <property type="entry name" value="SULFOTRANSFERASE SULT"/>
    <property type="match status" value="1"/>
</dbReference>
<proteinExistence type="evidence at transcript level"/>
<dbReference type="EMBL" id="GFAC01004245">
    <property type="protein sequence ID" value="JAT94943.1"/>
    <property type="molecule type" value="mRNA"/>
</dbReference>
<dbReference type="Gene3D" id="3.40.50.300">
    <property type="entry name" value="P-loop containing nucleotide triphosphate hydrolases"/>
    <property type="match status" value="1"/>
</dbReference>
<sequence>MQRRKPKYQIIDGVPRCVSVDPHILRESLKFRARKGDIVQSTFPKSGTHWVQYITQLILREGEPITTHEELSKEWRFLEYMDIKDWKSTLPLRSVSTHLPLSKDTMTEDGKYVYVARNPWDVCVSFYKMASNLSPYEFQDGTFDEFVDVFVNGNFGYGDYFEHVASGYALREEPNVFFITYEELKKDTRQGVLRLAHFLGERFGKALEEDENMLDKLLNQSTPEYMRRVVVINLSENPNPSWQELFSRQKPTCKEGYDGDKNRYAVVRTAKVGGWKEYFTPELLRRMESRIVEAEKSSSFMNLWKDIRSETMQLAFNGC</sequence>
<evidence type="ECO:0000259" key="3">
    <source>
        <dbReference type="Pfam" id="PF00685"/>
    </source>
</evidence>
<dbReference type="InterPro" id="IPR000863">
    <property type="entry name" value="Sulfotransferase_dom"/>
</dbReference>
<dbReference type="AlphaFoldDB" id="A0A1E1X6R8"/>
<dbReference type="GO" id="GO:0008146">
    <property type="term" value="F:sulfotransferase activity"/>
    <property type="evidence" value="ECO:0007669"/>
    <property type="project" value="InterPro"/>
</dbReference>
<feature type="domain" description="Sulfotransferase" evidence="3">
    <location>
        <begin position="37"/>
        <end position="291"/>
    </location>
</feature>
<dbReference type="Pfam" id="PF00685">
    <property type="entry name" value="Sulfotransfer_1"/>
    <property type="match status" value="1"/>
</dbReference>
<keyword evidence="2 4" id="KW-0808">Transferase</keyword>
<reference evidence="4" key="1">
    <citation type="journal article" date="2017" name="Front. Cell. Infect. Microbiol.">
        <title>The Distinct Transcriptional Response of the Midgut of Amblyomma sculptum and Amblyomma aureolatum Ticks to Rickettsia rickettsii Correlates to Their Differences in Susceptibility to Infection.</title>
        <authorList>
            <person name="Martins L.A."/>
            <person name="Galletti M.F.B.M."/>
            <person name="Ribeiro J.M."/>
            <person name="Fujita A."/>
            <person name="Costa F.B."/>
            <person name="Labruna M.B."/>
            <person name="Daffre S."/>
            <person name="Fogaca A.C."/>
        </authorList>
    </citation>
    <scope>NUCLEOTIDE SEQUENCE</scope>
</reference>
<dbReference type="InterPro" id="IPR027417">
    <property type="entry name" value="P-loop_NTPase"/>
</dbReference>